<organism evidence="1 2">
    <name type="scientific">Nephila pilipes</name>
    <name type="common">Giant wood spider</name>
    <name type="synonym">Nephila maculata</name>
    <dbReference type="NCBI Taxonomy" id="299642"/>
    <lineage>
        <taxon>Eukaryota</taxon>
        <taxon>Metazoa</taxon>
        <taxon>Ecdysozoa</taxon>
        <taxon>Arthropoda</taxon>
        <taxon>Chelicerata</taxon>
        <taxon>Arachnida</taxon>
        <taxon>Araneae</taxon>
        <taxon>Araneomorphae</taxon>
        <taxon>Entelegynae</taxon>
        <taxon>Araneoidea</taxon>
        <taxon>Nephilidae</taxon>
        <taxon>Nephila</taxon>
    </lineage>
</organism>
<name>A0A8X6TNR2_NEPPI</name>
<evidence type="ECO:0000313" key="2">
    <source>
        <dbReference type="Proteomes" id="UP000887013"/>
    </source>
</evidence>
<dbReference type="EMBL" id="BMAW01012286">
    <property type="protein sequence ID" value="GFT27874.1"/>
    <property type="molecule type" value="Genomic_DNA"/>
</dbReference>
<dbReference type="Proteomes" id="UP000887013">
    <property type="component" value="Unassembled WGS sequence"/>
</dbReference>
<proteinExistence type="predicted"/>
<evidence type="ECO:0000313" key="1">
    <source>
        <dbReference type="EMBL" id="GFT27874.1"/>
    </source>
</evidence>
<dbReference type="AlphaFoldDB" id="A0A8X6TNR2"/>
<gene>
    <name evidence="1" type="ORF">NPIL_651051</name>
</gene>
<accession>A0A8X6TNR2</accession>
<keyword evidence="2" id="KW-1185">Reference proteome</keyword>
<reference evidence="1" key="1">
    <citation type="submission" date="2020-08" db="EMBL/GenBank/DDBJ databases">
        <title>Multicomponent nature underlies the extraordinary mechanical properties of spider dragline silk.</title>
        <authorList>
            <person name="Kono N."/>
            <person name="Nakamura H."/>
            <person name="Mori M."/>
            <person name="Yoshida Y."/>
            <person name="Ohtoshi R."/>
            <person name="Malay A.D."/>
            <person name="Moran D.A.P."/>
            <person name="Tomita M."/>
            <person name="Numata K."/>
            <person name="Arakawa K."/>
        </authorList>
    </citation>
    <scope>NUCLEOTIDE SEQUENCE</scope>
</reference>
<sequence>MVVIALETMNVRDIQNLRLIISLKFAKWRFTTLEQNDKDSRGNKALSKQNVCRILNQYLSLRKLSACKVLRLLTLDKKSVRMNISNTRFARFSRLMPQNNKFDTKQLLQRKLE</sequence>
<protein>
    <submittedName>
        <fullName evidence="1">Uncharacterized protein</fullName>
    </submittedName>
</protein>
<comment type="caution">
    <text evidence="1">The sequence shown here is derived from an EMBL/GenBank/DDBJ whole genome shotgun (WGS) entry which is preliminary data.</text>
</comment>